<evidence type="ECO:0000313" key="1">
    <source>
        <dbReference type="EMBL" id="KAJ1185691.1"/>
    </source>
</evidence>
<protein>
    <submittedName>
        <fullName evidence="1">Uncharacterized protein</fullName>
    </submittedName>
</protein>
<sequence length="103" mass="11941">MVGLAQCPSWLSDKVGSKSEIVSNEKRKYERELKKAYERKITFDRRKAVKKLVIRVGDLVRVRNPRLRLSRDHSKFSAPLKVIKVLGNAVRTEDLKYGTLGEW</sequence>
<dbReference type="AlphaFoldDB" id="A0AAV7UAY4"/>
<proteinExistence type="predicted"/>
<dbReference type="EMBL" id="JANPWB010000005">
    <property type="protein sequence ID" value="KAJ1185691.1"/>
    <property type="molecule type" value="Genomic_DNA"/>
</dbReference>
<accession>A0AAV7UAY4</accession>
<organism evidence="1 2">
    <name type="scientific">Pleurodeles waltl</name>
    <name type="common">Iberian ribbed newt</name>
    <dbReference type="NCBI Taxonomy" id="8319"/>
    <lineage>
        <taxon>Eukaryota</taxon>
        <taxon>Metazoa</taxon>
        <taxon>Chordata</taxon>
        <taxon>Craniata</taxon>
        <taxon>Vertebrata</taxon>
        <taxon>Euteleostomi</taxon>
        <taxon>Amphibia</taxon>
        <taxon>Batrachia</taxon>
        <taxon>Caudata</taxon>
        <taxon>Salamandroidea</taxon>
        <taxon>Salamandridae</taxon>
        <taxon>Pleurodelinae</taxon>
        <taxon>Pleurodeles</taxon>
    </lineage>
</organism>
<reference evidence="1" key="1">
    <citation type="journal article" date="2022" name="bioRxiv">
        <title>Sequencing and chromosome-scale assembly of the giantPleurodeles waltlgenome.</title>
        <authorList>
            <person name="Brown T."/>
            <person name="Elewa A."/>
            <person name="Iarovenko S."/>
            <person name="Subramanian E."/>
            <person name="Araus A.J."/>
            <person name="Petzold A."/>
            <person name="Susuki M."/>
            <person name="Suzuki K.-i.T."/>
            <person name="Hayashi T."/>
            <person name="Toyoda A."/>
            <person name="Oliveira C."/>
            <person name="Osipova E."/>
            <person name="Leigh N.D."/>
            <person name="Simon A."/>
            <person name="Yun M.H."/>
        </authorList>
    </citation>
    <scope>NUCLEOTIDE SEQUENCE</scope>
    <source>
        <strain evidence="1">20211129_DDA</strain>
        <tissue evidence="1">Liver</tissue>
    </source>
</reference>
<evidence type="ECO:0000313" key="2">
    <source>
        <dbReference type="Proteomes" id="UP001066276"/>
    </source>
</evidence>
<gene>
    <name evidence="1" type="ORF">NDU88_002481</name>
</gene>
<comment type="caution">
    <text evidence="1">The sequence shown here is derived from an EMBL/GenBank/DDBJ whole genome shotgun (WGS) entry which is preliminary data.</text>
</comment>
<dbReference type="Proteomes" id="UP001066276">
    <property type="component" value="Chromosome 3_1"/>
</dbReference>
<keyword evidence="2" id="KW-1185">Reference proteome</keyword>
<name>A0AAV7UAY4_PLEWA</name>